<evidence type="ECO:0000256" key="7">
    <source>
        <dbReference type="ARBA" id="ARBA00023014"/>
    </source>
</evidence>
<dbReference type="Proteomes" id="UP000199053">
    <property type="component" value="Unassembled WGS sequence"/>
</dbReference>
<dbReference type="AlphaFoldDB" id="A0A1G9I7B1"/>
<dbReference type="InterPro" id="IPR017900">
    <property type="entry name" value="4Fe4S_Fe_S_CS"/>
</dbReference>
<dbReference type="PANTHER" id="PTHR43687">
    <property type="entry name" value="ADENYLYLSULFATE REDUCTASE, BETA SUBUNIT"/>
    <property type="match status" value="1"/>
</dbReference>
<dbReference type="InterPro" id="IPR050572">
    <property type="entry name" value="Fe-S_Ferredoxin"/>
</dbReference>
<keyword evidence="5" id="KW-0249">Electron transport</keyword>
<accession>A0A1G9I7B1</accession>
<dbReference type="SUPFAM" id="SSF54862">
    <property type="entry name" value="4Fe-4S ferredoxins"/>
    <property type="match status" value="1"/>
</dbReference>
<dbReference type="Gene3D" id="3.30.70.260">
    <property type="match status" value="1"/>
</dbReference>
<keyword evidence="3" id="KW-0479">Metal-binding</keyword>
<evidence type="ECO:0000256" key="1">
    <source>
        <dbReference type="ARBA" id="ARBA00022448"/>
    </source>
</evidence>
<dbReference type="EMBL" id="FNGA01000003">
    <property type="protein sequence ID" value="SDL20946.1"/>
    <property type="molecule type" value="Genomic_DNA"/>
</dbReference>
<feature type="domain" description="4Fe-4S ferredoxin-type" evidence="8">
    <location>
        <begin position="112"/>
        <end position="141"/>
    </location>
</feature>
<dbReference type="InterPro" id="IPR017896">
    <property type="entry name" value="4Fe4S_Fe-S-bd"/>
</dbReference>
<dbReference type="Gene3D" id="3.30.70.20">
    <property type="match status" value="1"/>
</dbReference>
<evidence type="ECO:0000313" key="10">
    <source>
        <dbReference type="Proteomes" id="UP000199053"/>
    </source>
</evidence>
<keyword evidence="2" id="KW-0004">4Fe-4S</keyword>
<dbReference type="InterPro" id="IPR018449">
    <property type="entry name" value="NIL_domain"/>
</dbReference>
<keyword evidence="10" id="KW-1185">Reference proteome</keyword>
<evidence type="ECO:0000256" key="2">
    <source>
        <dbReference type="ARBA" id="ARBA00022485"/>
    </source>
</evidence>
<dbReference type="PROSITE" id="PS00198">
    <property type="entry name" value="4FE4S_FER_1"/>
    <property type="match status" value="1"/>
</dbReference>
<dbReference type="SUPFAM" id="SSF55021">
    <property type="entry name" value="ACT-like"/>
    <property type="match status" value="1"/>
</dbReference>
<sequence>MTENKNFNKIVHLSFPPTVSGRPVICNLGKLYDLSFNILKADINPRHEGNMTLEITGPEEEFHKGINYLKENRIKIIPVTQKISRDEESCMHCGMCLAMCPTGALSLDMQSRKVLFELEKCTACGLCTKICPVRAMEIDPQEKENRTT</sequence>
<dbReference type="PANTHER" id="PTHR43687:SF6">
    <property type="entry name" value="L-ASPARTATE SEMIALDEHYDE SULFURTRANSFERASE IRON-SULFUR SUBUNIT"/>
    <property type="match status" value="1"/>
</dbReference>
<evidence type="ECO:0000256" key="3">
    <source>
        <dbReference type="ARBA" id="ARBA00022723"/>
    </source>
</evidence>
<dbReference type="InterPro" id="IPR045865">
    <property type="entry name" value="ACT-like_dom_sf"/>
</dbReference>
<keyword evidence="6" id="KW-0408">Iron</keyword>
<evidence type="ECO:0000259" key="8">
    <source>
        <dbReference type="PROSITE" id="PS51379"/>
    </source>
</evidence>
<dbReference type="GO" id="GO:0051539">
    <property type="term" value="F:4 iron, 4 sulfur cluster binding"/>
    <property type="evidence" value="ECO:0007669"/>
    <property type="project" value="UniProtKB-KW"/>
</dbReference>
<evidence type="ECO:0000256" key="6">
    <source>
        <dbReference type="ARBA" id="ARBA00023004"/>
    </source>
</evidence>
<dbReference type="RefSeq" id="WP_092161517.1">
    <property type="nucleotide sequence ID" value="NZ_FNGA01000003.1"/>
</dbReference>
<dbReference type="Pfam" id="PF09383">
    <property type="entry name" value="NIL"/>
    <property type="match status" value="1"/>
</dbReference>
<dbReference type="PROSITE" id="PS51379">
    <property type="entry name" value="4FE4S_FER_2"/>
    <property type="match status" value="2"/>
</dbReference>
<feature type="domain" description="4Fe-4S ferredoxin-type" evidence="8">
    <location>
        <begin position="81"/>
        <end position="110"/>
    </location>
</feature>
<protein>
    <submittedName>
        <fullName evidence="9">NIL domain-containing protein</fullName>
    </submittedName>
</protein>
<dbReference type="Pfam" id="PF13237">
    <property type="entry name" value="Fer4_10"/>
    <property type="match status" value="1"/>
</dbReference>
<dbReference type="Gene3D" id="3.30.70.3270">
    <property type="match status" value="1"/>
</dbReference>
<name>A0A1G9I7B1_9BACT</name>
<evidence type="ECO:0000313" key="9">
    <source>
        <dbReference type="EMBL" id="SDL20946.1"/>
    </source>
</evidence>
<gene>
    <name evidence="9" type="ORF">SAMN05660337_2470</name>
</gene>
<reference evidence="10" key="1">
    <citation type="submission" date="2016-10" db="EMBL/GenBank/DDBJ databases">
        <authorList>
            <person name="Varghese N."/>
            <person name="Submissions S."/>
        </authorList>
    </citation>
    <scope>NUCLEOTIDE SEQUENCE [LARGE SCALE GENOMIC DNA]</scope>
    <source>
        <strain evidence="10">DSM 16995</strain>
    </source>
</reference>
<keyword evidence="7" id="KW-0411">Iron-sulfur</keyword>
<evidence type="ECO:0000256" key="5">
    <source>
        <dbReference type="ARBA" id="ARBA00022982"/>
    </source>
</evidence>
<evidence type="ECO:0000256" key="4">
    <source>
        <dbReference type="ARBA" id="ARBA00022737"/>
    </source>
</evidence>
<keyword evidence="1" id="KW-0813">Transport</keyword>
<organism evidence="9 10">
    <name type="scientific">Maridesulfovibrio ferrireducens</name>
    <dbReference type="NCBI Taxonomy" id="246191"/>
    <lineage>
        <taxon>Bacteria</taxon>
        <taxon>Pseudomonadati</taxon>
        <taxon>Thermodesulfobacteriota</taxon>
        <taxon>Desulfovibrionia</taxon>
        <taxon>Desulfovibrionales</taxon>
        <taxon>Desulfovibrionaceae</taxon>
        <taxon>Maridesulfovibrio</taxon>
    </lineage>
</organism>
<dbReference type="STRING" id="246191.SAMN05660337_2470"/>
<dbReference type="OrthoDB" id="9808559at2"/>
<keyword evidence="4" id="KW-0677">Repeat</keyword>
<dbReference type="GO" id="GO:0046872">
    <property type="term" value="F:metal ion binding"/>
    <property type="evidence" value="ECO:0007669"/>
    <property type="project" value="UniProtKB-KW"/>
</dbReference>
<dbReference type="SMART" id="SM00930">
    <property type="entry name" value="NIL"/>
    <property type="match status" value="1"/>
</dbReference>
<proteinExistence type="predicted"/>